<comment type="caution">
    <text evidence="1">The sequence shown here is derived from an EMBL/GenBank/DDBJ whole genome shotgun (WGS) entry which is preliminary data.</text>
</comment>
<sequence>MRRIVGVHGVHQYRPGDPLGIAAVLSARWGAEIRLRVRSEVSVAYYADLLRKPGVYAEPLNTDRLDADAWSFARAFLAARLPDLRDEAGRMRVTPKTAAAILAGRRGLPGKSTHGFVAAYARETTRFLRTEGGFRPREAVVDRVARRFGGADVVIAHGLGAIVAYETLWTHSGIEIPLLVTVGSPVTSADFAGAALTAPGWKRPPNVERWVDLTGPRDLLGGGERPGEVELRQCGAHFDFHRPETYLRDGRVARAVEGG</sequence>
<gene>
    <name evidence="1" type="ORF">Afil01_09450</name>
</gene>
<proteinExistence type="predicted"/>
<keyword evidence="2" id="KW-1185">Reference proteome</keyword>
<organism evidence="1 2">
    <name type="scientific">Actinorhabdospora filicis</name>
    <dbReference type="NCBI Taxonomy" id="1785913"/>
    <lineage>
        <taxon>Bacteria</taxon>
        <taxon>Bacillati</taxon>
        <taxon>Actinomycetota</taxon>
        <taxon>Actinomycetes</taxon>
        <taxon>Micromonosporales</taxon>
        <taxon>Micromonosporaceae</taxon>
        <taxon>Actinorhabdospora</taxon>
    </lineage>
</organism>
<evidence type="ECO:0000313" key="2">
    <source>
        <dbReference type="Proteomes" id="UP001165079"/>
    </source>
</evidence>
<dbReference type="EMBL" id="BSTX01000001">
    <property type="protein sequence ID" value="GLZ76138.1"/>
    <property type="molecule type" value="Genomic_DNA"/>
</dbReference>
<evidence type="ECO:0000313" key="1">
    <source>
        <dbReference type="EMBL" id="GLZ76138.1"/>
    </source>
</evidence>
<dbReference type="AlphaFoldDB" id="A0A9W6SHL6"/>
<dbReference type="Proteomes" id="UP001165079">
    <property type="component" value="Unassembled WGS sequence"/>
</dbReference>
<dbReference type="RefSeq" id="WP_285661323.1">
    <property type="nucleotide sequence ID" value="NZ_BSTX01000001.1"/>
</dbReference>
<accession>A0A9W6SHL6</accession>
<reference evidence="1" key="1">
    <citation type="submission" date="2023-03" db="EMBL/GenBank/DDBJ databases">
        <title>Actinorhabdospora filicis NBRC 111898.</title>
        <authorList>
            <person name="Ichikawa N."/>
            <person name="Sato H."/>
            <person name="Tonouchi N."/>
        </authorList>
    </citation>
    <scope>NUCLEOTIDE SEQUENCE</scope>
    <source>
        <strain evidence="1">NBRC 111898</strain>
    </source>
</reference>
<name>A0A9W6SHL6_9ACTN</name>
<protein>
    <submittedName>
        <fullName evidence="1">Uncharacterized protein</fullName>
    </submittedName>
</protein>